<comment type="caution">
    <text evidence="2">The sequence shown here is derived from an EMBL/GenBank/DDBJ whole genome shotgun (WGS) entry which is preliminary data.</text>
</comment>
<evidence type="ECO:0008006" key="4">
    <source>
        <dbReference type="Google" id="ProtNLM"/>
    </source>
</evidence>
<organism evidence="2 3">
    <name type="scientific">Podospora pseudocomata</name>
    <dbReference type="NCBI Taxonomy" id="2093779"/>
    <lineage>
        <taxon>Eukaryota</taxon>
        <taxon>Fungi</taxon>
        <taxon>Dikarya</taxon>
        <taxon>Ascomycota</taxon>
        <taxon>Pezizomycotina</taxon>
        <taxon>Sordariomycetes</taxon>
        <taxon>Sordariomycetidae</taxon>
        <taxon>Sordariales</taxon>
        <taxon>Podosporaceae</taxon>
        <taxon>Podospora</taxon>
    </lineage>
</organism>
<keyword evidence="1" id="KW-0732">Signal</keyword>
<proteinExistence type="predicted"/>
<name>A0ABR0G779_9PEZI</name>
<dbReference type="RefSeq" id="XP_062740561.1">
    <property type="nucleotide sequence ID" value="XM_062891923.1"/>
</dbReference>
<accession>A0ABR0G779</accession>
<dbReference type="EMBL" id="JAFFHA010000008">
    <property type="protein sequence ID" value="KAK4651586.1"/>
    <property type="molecule type" value="Genomic_DNA"/>
</dbReference>
<dbReference type="Proteomes" id="UP001323405">
    <property type="component" value="Unassembled WGS sequence"/>
</dbReference>
<feature type="signal peptide" evidence="1">
    <location>
        <begin position="1"/>
        <end position="19"/>
    </location>
</feature>
<evidence type="ECO:0000313" key="2">
    <source>
        <dbReference type="EMBL" id="KAK4651586.1"/>
    </source>
</evidence>
<reference evidence="2 3" key="1">
    <citation type="journal article" date="2023" name="bioRxiv">
        <title>High-quality genome assemblies of four members of thePodospora anserinaspecies complex.</title>
        <authorList>
            <person name="Ament-Velasquez S.L."/>
            <person name="Vogan A.A."/>
            <person name="Wallerman O."/>
            <person name="Hartmann F."/>
            <person name="Gautier V."/>
            <person name="Silar P."/>
            <person name="Giraud T."/>
            <person name="Johannesson H."/>
        </authorList>
    </citation>
    <scope>NUCLEOTIDE SEQUENCE [LARGE SCALE GENOMIC DNA]</scope>
    <source>
        <strain evidence="2 3">CBS 415.72m</strain>
    </source>
</reference>
<keyword evidence="3" id="KW-1185">Reference proteome</keyword>
<gene>
    <name evidence="2" type="ORF">QC762_602295</name>
</gene>
<feature type="chain" id="PRO_5046419489" description="Ecp2 effector protein domain-containing protein" evidence="1">
    <location>
        <begin position="20"/>
        <end position="189"/>
    </location>
</feature>
<evidence type="ECO:0000256" key="1">
    <source>
        <dbReference type="SAM" id="SignalP"/>
    </source>
</evidence>
<protein>
    <recommendedName>
        <fullName evidence="4">Ecp2 effector protein domain-containing protein</fullName>
    </recommendedName>
</protein>
<sequence length="189" mass="20858">MQFKALLALLPLVATTALGFVVPEGTPNGFYKVTVGDDGNTTTVEIDPSTHAVIGEPLENRSLPRRSAKLRRQVNSWGATGRTFPNQADYNACTQGWKNFFNAGSHVPSRTQYFAVSGQAVLAGCNYKYAEVNHGASLVDSFNGFMDGNAGWWRTGWVHFFYHSGTLFPTIDFTFWRDLSGTNFCDNLT</sequence>
<dbReference type="GeneID" id="87911830"/>
<evidence type="ECO:0000313" key="3">
    <source>
        <dbReference type="Proteomes" id="UP001323405"/>
    </source>
</evidence>